<evidence type="ECO:0000313" key="2">
    <source>
        <dbReference type="Proteomes" id="UP001064048"/>
    </source>
</evidence>
<protein>
    <submittedName>
        <fullName evidence="1">Uncharacterized protein</fullName>
    </submittedName>
</protein>
<gene>
    <name evidence="1" type="ORF">MSG28_012739</name>
</gene>
<evidence type="ECO:0000313" key="1">
    <source>
        <dbReference type="EMBL" id="KAI8423708.1"/>
    </source>
</evidence>
<proteinExistence type="predicted"/>
<name>A0ACC0JHW4_CHOFU</name>
<organism evidence="1 2">
    <name type="scientific">Choristoneura fumiferana</name>
    <name type="common">Spruce budworm moth</name>
    <name type="synonym">Archips fumiferana</name>
    <dbReference type="NCBI Taxonomy" id="7141"/>
    <lineage>
        <taxon>Eukaryota</taxon>
        <taxon>Metazoa</taxon>
        <taxon>Ecdysozoa</taxon>
        <taxon>Arthropoda</taxon>
        <taxon>Hexapoda</taxon>
        <taxon>Insecta</taxon>
        <taxon>Pterygota</taxon>
        <taxon>Neoptera</taxon>
        <taxon>Endopterygota</taxon>
        <taxon>Lepidoptera</taxon>
        <taxon>Glossata</taxon>
        <taxon>Ditrysia</taxon>
        <taxon>Tortricoidea</taxon>
        <taxon>Tortricidae</taxon>
        <taxon>Tortricinae</taxon>
        <taxon>Choristoneura</taxon>
    </lineage>
</organism>
<dbReference type="Proteomes" id="UP001064048">
    <property type="component" value="Chromosome 22"/>
</dbReference>
<comment type="caution">
    <text evidence="1">The sequence shown here is derived from an EMBL/GenBank/DDBJ whole genome shotgun (WGS) entry which is preliminary data.</text>
</comment>
<reference evidence="1 2" key="1">
    <citation type="journal article" date="2022" name="Genome Biol. Evol.">
        <title>The Spruce Budworm Genome: Reconstructing the Evolutionary History of Antifreeze Proteins.</title>
        <authorList>
            <person name="Beliveau C."/>
            <person name="Gagne P."/>
            <person name="Picq S."/>
            <person name="Vernygora O."/>
            <person name="Keeling C.I."/>
            <person name="Pinkney K."/>
            <person name="Doucet D."/>
            <person name="Wen F."/>
            <person name="Johnston J.S."/>
            <person name="Maaroufi H."/>
            <person name="Boyle B."/>
            <person name="Laroche J."/>
            <person name="Dewar K."/>
            <person name="Juretic N."/>
            <person name="Blackburn G."/>
            <person name="Nisole A."/>
            <person name="Brunet B."/>
            <person name="Brandao M."/>
            <person name="Lumley L."/>
            <person name="Duan J."/>
            <person name="Quan G."/>
            <person name="Lucarotti C.J."/>
            <person name="Roe A.D."/>
            <person name="Sperling F.A.H."/>
            <person name="Levesque R.C."/>
            <person name="Cusson M."/>
        </authorList>
    </citation>
    <scope>NUCLEOTIDE SEQUENCE [LARGE SCALE GENOMIC DNA]</scope>
    <source>
        <strain evidence="1">Glfc:IPQL:Cfum</strain>
    </source>
</reference>
<keyword evidence="2" id="KW-1185">Reference proteome</keyword>
<sequence length="494" mass="54418">MIFLTHSLLKRTSIPEIVVCYYGTWATYRSGNGKFDVSNIDTSLCTHVVYTFVGIDNDGYVISLDPYLDLPDNWGRDNFGAFNALKEKNANLKTILAVGGWNEGSAKYSTMLLTHGFDGLDVDWEYPSQRDSTHGSADVNNFSVLLKELREEFDKNGLMITVAVAAVKQSASRSYDIATMSQFSENYILHELVKSFRRCETFLIEIQQTWDYPFSCCLKKYELWEGDENLSKDDVYSVDVTLDYWLSQGCPPSKLVLGLPLYGRTFTLTNANVNGVRAPASGAGIAGQFTVTNGLIGYNEFCKRLQTETWDVRYDSLAKVPYAVQGRNWVSYDDPNSLTQKVEYAMNLGIAGAMVWSIETDDFHGICGEKFALLKAINSALDGSAATESPSASTTAASTTAFTTISSTSTIGVTVPVTSTTTTTTTESSHSSTPSSSVCTQEGLTSNPDDCSSFFMCIRGTDGTLEPKLFNCPDTLLWDNTYKLCNYEDLVQCA</sequence>
<accession>A0ACC0JHW4</accession>
<dbReference type="EMBL" id="CM046122">
    <property type="protein sequence ID" value="KAI8423708.1"/>
    <property type="molecule type" value="Genomic_DNA"/>
</dbReference>